<keyword evidence="1" id="KW-0812">Transmembrane</keyword>
<evidence type="ECO:0000256" key="1">
    <source>
        <dbReference type="SAM" id="Phobius"/>
    </source>
</evidence>
<evidence type="ECO:0000313" key="3">
    <source>
        <dbReference type="WBParaSite" id="PSAMB.scaffold2761size21443.g18997.t1"/>
    </source>
</evidence>
<keyword evidence="2" id="KW-1185">Reference proteome</keyword>
<dbReference type="Proteomes" id="UP000887566">
    <property type="component" value="Unplaced"/>
</dbReference>
<reference evidence="3" key="1">
    <citation type="submission" date="2022-11" db="UniProtKB">
        <authorList>
            <consortium name="WormBaseParasite"/>
        </authorList>
    </citation>
    <scope>IDENTIFICATION</scope>
</reference>
<keyword evidence="1" id="KW-1133">Transmembrane helix</keyword>
<protein>
    <submittedName>
        <fullName evidence="3">Uncharacterized protein</fullName>
    </submittedName>
</protein>
<feature type="transmembrane region" description="Helical" evidence="1">
    <location>
        <begin position="12"/>
        <end position="34"/>
    </location>
</feature>
<keyword evidence="1" id="KW-0472">Membrane</keyword>
<proteinExistence type="predicted"/>
<organism evidence="2 3">
    <name type="scientific">Plectus sambesii</name>
    <dbReference type="NCBI Taxonomy" id="2011161"/>
    <lineage>
        <taxon>Eukaryota</taxon>
        <taxon>Metazoa</taxon>
        <taxon>Ecdysozoa</taxon>
        <taxon>Nematoda</taxon>
        <taxon>Chromadorea</taxon>
        <taxon>Plectida</taxon>
        <taxon>Plectina</taxon>
        <taxon>Plectoidea</taxon>
        <taxon>Plectidae</taxon>
        <taxon>Plectus</taxon>
    </lineage>
</organism>
<name>A0A914W0B9_9BILA</name>
<dbReference type="AlphaFoldDB" id="A0A914W0B9"/>
<dbReference type="WBParaSite" id="PSAMB.scaffold2761size21443.g18997.t1">
    <property type="protein sequence ID" value="PSAMB.scaffold2761size21443.g18997.t1"/>
    <property type="gene ID" value="PSAMB.scaffold2761size21443.g18997"/>
</dbReference>
<accession>A0A914W0B9</accession>
<sequence length="293" mass="30975">MGLKANKTTRNGIFAQLLRPATIIGALLGAILMIDISVTSVEACGRTVVTPDTASTIAGTPSATVTASPTVAPVVCPCPLLSTLYEDLPDRVLGIPTTFVNGPVTYASSLDSNNCQTAMSCTVGARFVPRFNFRGAGAGLRTTFGPIDEPFEQAVTCNAATGGWLWADAPSTANQPFDKFNCFSFGPRCPCPRISSMEVTTTTPNQVNEPLIIGEPTLSILQCESTAQVSCHIDNQVPRFQLTGGTPATDTTLGPKNGVVVKDVQCRANGAWRTTRSTGANYDFTGMRCYYNS</sequence>
<evidence type="ECO:0000313" key="2">
    <source>
        <dbReference type="Proteomes" id="UP000887566"/>
    </source>
</evidence>